<gene>
    <name evidence="2" type="ORF">ISN45_Aa02g000540</name>
</gene>
<dbReference type="EMBL" id="JAEFBK010000007">
    <property type="protein sequence ID" value="KAG7584654.1"/>
    <property type="molecule type" value="Genomic_DNA"/>
</dbReference>
<proteinExistence type="predicted"/>
<evidence type="ECO:0000259" key="1">
    <source>
        <dbReference type="Pfam" id="PF08268"/>
    </source>
</evidence>
<reference evidence="2 3" key="1">
    <citation type="submission" date="2020-12" db="EMBL/GenBank/DDBJ databases">
        <title>Concerted genomic and epigenomic changes stabilize Arabidopsis allopolyploids.</title>
        <authorList>
            <person name="Chen Z."/>
        </authorList>
    </citation>
    <scope>NUCLEOTIDE SEQUENCE [LARGE SCALE GENOMIC DNA]</scope>
    <source>
        <strain evidence="2">Allo738</strain>
        <tissue evidence="2">Leaf</tissue>
    </source>
</reference>
<accession>A0A8T2BHN5</accession>
<dbReference type="AlphaFoldDB" id="A0A8T2BHN5"/>
<protein>
    <submittedName>
        <fullName evidence="2">F-box associated domain type 3</fullName>
    </submittedName>
</protein>
<keyword evidence="3" id="KW-1185">Reference proteome</keyword>
<name>A0A8T2BHN5_9BRAS</name>
<dbReference type="PANTHER" id="PTHR31672">
    <property type="entry name" value="BNACNNG10540D PROTEIN"/>
    <property type="match status" value="1"/>
</dbReference>
<comment type="caution">
    <text evidence="2">The sequence shown here is derived from an EMBL/GenBank/DDBJ whole genome shotgun (WGS) entry which is preliminary data.</text>
</comment>
<feature type="domain" description="F-box associated beta-propeller type 3" evidence="1">
    <location>
        <begin position="89"/>
        <end position="288"/>
    </location>
</feature>
<evidence type="ECO:0000313" key="3">
    <source>
        <dbReference type="Proteomes" id="UP000694240"/>
    </source>
</evidence>
<sequence>MNQDMFINILSHSPVSVLEKFRHLNKECNQRTYTSSFLKLNLQRTNSISGYFLQYSERLTLHSTFVEALGNRACGTDVSLDFLPPGKVKIEACDSSHGILLCVNDRPVRGRQPEYIICKPTTKQYLILPKPKTRYFTVALGLMVIGSNPFRYKIIRLSDLPYVENRRYNINTTFVCEVFDSVSFAWKRLKNFELLENDLLSPWNSKPIASYGFLHWLTTRNNVIRFCFETETWSYSPVPENLASANSLNLTSYEGKLGIICSRSKEGVDCEDLWVLKSTFGTSWVNVKEIENKGLKSVGFLSNDVVTLADVDRICLYNMNNGKFQNLQTRAPKFSPSHYSTITYFPIFSDYQGIEFNGR</sequence>
<evidence type="ECO:0000313" key="2">
    <source>
        <dbReference type="EMBL" id="KAG7584654.1"/>
    </source>
</evidence>
<dbReference type="Proteomes" id="UP000694240">
    <property type="component" value="Chromosome 7"/>
</dbReference>
<dbReference type="InterPro" id="IPR013187">
    <property type="entry name" value="F-box-assoc_dom_typ3"/>
</dbReference>
<organism evidence="2 3">
    <name type="scientific">Arabidopsis thaliana x Arabidopsis arenosa</name>
    <dbReference type="NCBI Taxonomy" id="1240361"/>
    <lineage>
        <taxon>Eukaryota</taxon>
        <taxon>Viridiplantae</taxon>
        <taxon>Streptophyta</taxon>
        <taxon>Embryophyta</taxon>
        <taxon>Tracheophyta</taxon>
        <taxon>Spermatophyta</taxon>
        <taxon>Magnoliopsida</taxon>
        <taxon>eudicotyledons</taxon>
        <taxon>Gunneridae</taxon>
        <taxon>Pentapetalae</taxon>
        <taxon>rosids</taxon>
        <taxon>malvids</taxon>
        <taxon>Brassicales</taxon>
        <taxon>Brassicaceae</taxon>
        <taxon>Camelineae</taxon>
        <taxon>Arabidopsis</taxon>
    </lineage>
</organism>
<dbReference type="Pfam" id="PF08268">
    <property type="entry name" value="FBA_3"/>
    <property type="match status" value="1"/>
</dbReference>
<dbReference type="InterPro" id="IPR017451">
    <property type="entry name" value="F-box-assoc_interact_dom"/>
</dbReference>
<dbReference type="NCBIfam" id="TIGR01640">
    <property type="entry name" value="F_box_assoc_1"/>
    <property type="match status" value="1"/>
</dbReference>
<dbReference type="InterPro" id="IPR050796">
    <property type="entry name" value="SCF_F-box_component"/>
</dbReference>